<dbReference type="EMBL" id="LXEP01000033">
    <property type="protein sequence ID" value="OAT17984.1"/>
    <property type="molecule type" value="Genomic_DNA"/>
</dbReference>
<feature type="chain" id="PRO_5008593184" evidence="1">
    <location>
        <begin position="21"/>
        <end position="291"/>
    </location>
</feature>
<dbReference type="RefSeq" id="WP_064518001.1">
    <property type="nucleotide sequence ID" value="NZ_LXEP01000033.1"/>
</dbReference>
<sequence>MKLNQSLSLAFVLTSSAVMAGCSSNVGKTPDTAQKSNSHGTYWTANPTDSVAKNAYSFAGVDVSFADSEVKPGSSDEAGISKYLMNGAMGAVTGGLSGLSIMTLGSLYSKDDAEYIAVEQYVVFVPNPNNLPYDDPSLVKEGARYTFNFVKDSSAKRGFNADKQVKAVDECVIEMSMMAKFNECVLSSKPTKDIAYDKRIFMFQAIRPAVGTEISQLKLPKGNYSVIRYGLIQTTLDKSSKGFNGFIMRADSKNTSPRMLAVSIDGADYYLLKGELGKKGYPEKTLVKKFW</sequence>
<gene>
    <name evidence="2" type="ORF">M977_03772</name>
</gene>
<name>A0A1B7HQR1_9ENTR</name>
<reference evidence="2 3" key="1">
    <citation type="submission" date="2016-04" db="EMBL/GenBank/DDBJ databases">
        <title>ATOL: Assembling a taxonomically balanced genome-scale reconstruction of the evolutionary history of the Enterobacteriaceae.</title>
        <authorList>
            <person name="Plunkett G.III."/>
            <person name="Neeno-Eckwall E.C."/>
            <person name="Glasner J.D."/>
            <person name="Perna N.T."/>
        </authorList>
    </citation>
    <scope>NUCLEOTIDE SEQUENCE [LARGE SCALE GENOMIC DNA]</scope>
    <source>
        <strain evidence="2 3">ATCC 51604</strain>
    </source>
</reference>
<dbReference type="Proteomes" id="UP000078504">
    <property type="component" value="Unassembled WGS sequence"/>
</dbReference>
<accession>A0A1B7HQR1</accession>
<comment type="caution">
    <text evidence="2">The sequence shown here is derived from an EMBL/GenBank/DDBJ whole genome shotgun (WGS) entry which is preliminary data.</text>
</comment>
<evidence type="ECO:0000313" key="3">
    <source>
        <dbReference type="Proteomes" id="UP000078504"/>
    </source>
</evidence>
<evidence type="ECO:0000313" key="2">
    <source>
        <dbReference type="EMBL" id="OAT17984.1"/>
    </source>
</evidence>
<protein>
    <submittedName>
        <fullName evidence="2">Plasmid conjugative transfer protein</fullName>
    </submittedName>
</protein>
<dbReference type="AlphaFoldDB" id="A0A1B7HQR1"/>
<organism evidence="2 3">
    <name type="scientific">Buttiauxella gaviniae ATCC 51604</name>
    <dbReference type="NCBI Taxonomy" id="1354253"/>
    <lineage>
        <taxon>Bacteria</taxon>
        <taxon>Pseudomonadati</taxon>
        <taxon>Pseudomonadota</taxon>
        <taxon>Gammaproteobacteria</taxon>
        <taxon>Enterobacterales</taxon>
        <taxon>Enterobacteriaceae</taxon>
        <taxon>Buttiauxella</taxon>
    </lineage>
</organism>
<dbReference type="PROSITE" id="PS51257">
    <property type="entry name" value="PROKAR_LIPOPROTEIN"/>
    <property type="match status" value="1"/>
</dbReference>
<proteinExistence type="predicted"/>
<feature type="signal peptide" evidence="1">
    <location>
        <begin position="1"/>
        <end position="20"/>
    </location>
</feature>
<dbReference type="PATRIC" id="fig|1354253.4.peg.3848"/>
<keyword evidence="1" id="KW-0732">Signal</keyword>
<evidence type="ECO:0000256" key="1">
    <source>
        <dbReference type="SAM" id="SignalP"/>
    </source>
</evidence>